<feature type="coiled-coil region" evidence="1">
    <location>
        <begin position="325"/>
        <end position="352"/>
    </location>
</feature>
<evidence type="ECO:0000256" key="2">
    <source>
        <dbReference type="SAM" id="MobiDB-lite"/>
    </source>
</evidence>
<keyword evidence="3" id="KW-1185">Reference proteome</keyword>
<evidence type="ECO:0000313" key="4">
    <source>
        <dbReference type="WBParaSite" id="Gr19_v10_g3751.t1"/>
    </source>
</evidence>
<keyword evidence="1" id="KW-0175">Coiled coil</keyword>
<feature type="region of interest" description="Disordered" evidence="2">
    <location>
        <begin position="1"/>
        <end position="26"/>
    </location>
</feature>
<dbReference type="AlphaFoldDB" id="A0A914HS85"/>
<dbReference type="Proteomes" id="UP000887572">
    <property type="component" value="Unplaced"/>
</dbReference>
<feature type="coiled-coil region" evidence="1">
    <location>
        <begin position="37"/>
        <end position="126"/>
    </location>
</feature>
<protein>
    <submittedName>
        <fullName evidence="4">Uncharacterized protein</fullName>
    </submittedName>
</protein>
<evidence type="ECO:0000313" key="3">
    <source>
        <dbReference type="Proteomes" id="UP000887572"/>
    </source>
</evidence>
<sequence length="431" mass="50070">MPISTESTNGGDITTADQDPSEELRLSRERIAELERYDEKSKKMELIEIKNIKLELENKALRTELEHQKLLVAHNALQTKLEEYQNKQQQNIDALTEAQKGNVENFSLLREKIDELERKQKADQAEHRAKIDEKTMEAKVGAELGHQKLVEALHTKMEEYQNKQQQSQEQNEKLKNLMEEMNLKQQQYQQETDDKIAWLNKDQEQCVSIDQFSQVQTTISDLEHKQKDDQEEFLRLNSVQSMVVSELGQQNMELQSDQKALLDRLNELEQKQTAYAEQQKADQKALKATIDQQCNERDEKLNNFWGKTDRTMLQKQMDELGNSSKTELEKGMNQLKGELSAKMEQYQNKQHQTIVVLQQTVAVLNDKINGKDADASNNSTTNQFVGIQQQAPNVNEHHPFGRLLMRRTYVPPPRYKYGDPLGKSFLKEARK</sequence>
<name>A0A914HS85_GLORO</name>
<accession>A0A914HS85</accession>
<feature type="compositionally biased region" description="Polar residues" evidence="2">
    <location>
        <begin position="1"/>
        <end position="18"/>
    </location>
</feature>
<evidence type="ECO:0000256" key="1">
    <source>
        <dbReference type="SAM" id="Coils"/>
    </source>
</evidence>
<reference evidence="4" key="1">
    <citation type="submission" date="2022-11" db="UniProtKB">
        <authorList>
            <consortium name="WormBaseParasite"/>
        </authorList>
    </citation>
    <scope>IDENTIFICATION</scope>
</reference>
<feature type="coiled-coil region" evidence="1">
    <location>
        <begin position="251"/>
        <end position="278"/>
    </location>
</feature>
<organism evidence="3 4">
    <name type="scientific">Globodera rostochiensis</name>
    <name type="common">Golden nematode worm</name>
    <name type="synonym">Heterodera rostochiensis</name>
    <dbReference type="NCBI Taxonomy" id="31243"/>
    <lineage>
        <taxon>Eukaryota</taxon>
        <taxon>Metazoa</taxon>
        <taxon>Ecdysozoa</taxon>
        <taxon>Nematoda</taxon>
        <taxon>Chromadorea</taxon>
        <taxon>Rhabditida</taxon>
        <taxon>Tylenchina</taxon>
        <taxon>Tylenchomorpha</taxon>
        <taxon>Tylenchoidea</taxon>
        <taxon>Heteroderidae</taxon>
        <taxon>Heteroderinae</taxon>
        <taxon>Globodera</taxon>
    </lineage>
</organism>
<proteinExistence type="predicted"/>
<feature type="coiled-coil region" evidence="1">
    <location>
        <begin position="150"/>
        <end position="194"/>
    </location>
</feature>
<dbReference type="WBParaSite" id="Gr19_v10_g3751.t1">
    <property type="protein sequence ID" value="Gr19_v10_g3751.t1"/>
    <property type="gene ID" value="Gr19_v10_g3751"/>
</dbReference>